<dbReference type="InterPro" id="IPR036390">
    <property type="entry name" value="WH_DNA-bd_sf"/>
</dbReference>
<keyword evidence="1" id="KW-0175">Coiled coil</keyword>
<reference evidence="3" key="1">
    <citation type="submission" date="2022-05" db="EMBL/GenBank/DDBJ databases">
        <title>Draft genome sequence of Clostridium tertium strain CP3 isolated from Peru.</title>
        <authorList>
            <person name="Hurtado R."/>
            <person name="Lima L."/>
            <person name="Sousa T."/>
            <person name="Jaiswal A.K."/>
            <person name="Tiwari S."/>
            <person name="Maturrano L."/>
            <person name="Brenig B."/>
            <person name="Azevedo V."/>
        </authorList>
    </citation>
    <scope>NUCLEOTIDE SEQUENCE</scope>
    <source>
        <strain evidence="3">CP3</strain>
    </source>
</reference>
<dbReference type="AlphaFoldDB" id="A0A9X3XKW4"/>
<evidence type="ECO:0000259" key="2">
    <source>
        <dbReference type="Pfam" id="PF10400"/>
    </source>
</evidence>
<dbReference type="SUPFAM" id="SSF46785">
    <property type="entry name" value="Winged helix' DNA-binding domain"/>
    <property type="match status" value="1"/>
</dbReference>
<dbReference type="Pfam" id="PF10400">
    <property type="entry name" value="Vir_act_alpha_C"/>
    <property type="match status" value="1"/>
</dbReference>
<dbReference type="Proteomes" id="UP001141183">
    <property type="component" value="Unassembled WGS sequence"/>
</dbReference>
<dbReference type="RefSeq" id="WP_272470182.1">
    <property type="nucleotide sequence ID" value="NZ_JAMRYU010000006.1"/>
</dbReference>
<organism evidence="3 4">
    <name type="scientific">Clostridium tertium</name>
    <dbReference type="NCBI Taxonomy" id="1559"/>
    <lineage>
        <taxon>Bacteria</taxon>
        <taxon>Bacillati</taxon>
        <taxon>Bacillota</taxon>
        <taxon>Clostridia</taxon>
        <taxon>Eubacteriales</taxon>
        <taxon>Clostridiaceae</taxon>
        <taxon>Clostridium</taxon>
    </lineage>
</organism>
<dbReference type="InterPro" id="IPR018309">
    <property type="entry name" value="Tscrpt_reg_PadR_C"/>
</dbReference>
<name>A0A9X3XKW4_9CLOT</name>
<feature type="domain" description="Transcription regulator PadR C-terminal" evidence="2">
    <location>
        <begin position="41"/>
        <end position="121"/>
    </location>
</feature>
<keyword evidence="4" id="KW-1185">Reference proteome</keyword>
<comment type="caution">
    <text evidence="3">The sequence shown here is derived from an EMBL/GenBank/DDBJ whole genome shotgun (WGS) entry which is preliminary data.</text>
</comment>
<evidence type="ECO:0000256" key="1">
    <source>
        <dbReference type="SAM" id="Coils"/>
    </source>
</evidence>
<proteinExistence type="predicted"/>
<evidence type="ECO:0000313" key="3">
    <source>
        <dbReference type="EMBL" id="MDC4239924.1"/>
    </source>
</evidence>
<gene>
    <name evidence="3" type="ORF">NE398_07065</name>
</gene>
<evidence type="ECO:0000313" key="4">
    <source>
        <dbReference type="Proteomes" id="UP001141183"/>
    </source>
</evidence>
<sequence length="131" mass="15849">MNEVKHQESAPSKKIYSITELGLKELENWIINTNVEVPEFKKQFLIQLAWSGRLDINEVELLLSKYEAEVKKYISMCKEEQRREKHFKDRTNQEYFIWKMLYENMIMSYENELKWIEKVKEGLLNNLNKGN</sequence>
<accession>A0A9X3XKW4</accession>
<feature type="coiled-coil region" evidence="1">
    <location>
        <begin position="56"/>
        <end position="83"/>
    </location>
</feature>
<dbReference type="EMBL" id="JAMRYU010000006">
    <property type="protein sequence ID" value="MDC4239924.1"/>
    <property type="molecule type" value="Genomic_DNA"/>
</dbReference>
<protein>
    <recommendedName>
        <fullName evidence="2">Transcription regulator PadR C-terminal domain-containing protein</fullName>
    </recommendedName>
</protein>